<feature type="binding site" evidence="9">
    <location>
        <position position="178"/>
    </location>
    <ligand>
        <name>urate</name>
        <dbReference type="ChEBI" id="CHEBI:17775"/>
    </ligand>
</feature>
<feature type="binding site" evidence="9">
    <location>
        <position position="256"/>
    </location>
    <ligand>
        <name>urate</name>
        <dbReference type="ChEBI" id="CHEBI:17775"/>
    </ligand>
</feature>
<feature type="binding site" evidence="9">
    <location>
        <position position="161"/>
    </location>
    <ligand>
        <name>urate</name>
        <dbReference type="ChEBI" id="CHEBI:17775"/>
    </ligand>
</feature>
<evidence type="ECO:0000313" key="12">
    <source>
        <dbReference type="Proteomes" id="UP001271007"/>
    </source>
</evidence>
<evidence type="ECO:0000256" key="7">
    <source>
        <dbReference type="PIRNR" id="PIRNR000241"/>
    </source>
</evidence>
<comment type="caution">
    <text evidence="11">The sequence shown here is derived from an EMBL/GenBank/DDBJ whole genome shotgun (WGS) entry which is preliminary data.</text>
</comment>
<feature type="active site" description="Charge relay system" evidence="8">
    <location>
        <position position="59"/>
    </location>
</feature>
<keyword evidence="6 7" id="KW-0576">Peroxisome</keyword>
<dbReference type="GO" id="GO:0006145">
    <property type="term" value="P:purine nucleobase catabolic process"/>
    <property type="evidence" value="ECO:0007669"/>
    <property type="project" value="TreeGrafter"/>
</dbReference>
<accession>A0AAJ0DBE1</accession>
<dbReference type="AlphaFoldDB" id="A0AAJ0DBE1"/>
<protein>
    <recommendedName>
        <fullName evidence="7 10">Uricase</fullName>
        <ecNumber evidence="7 10">1.7.3.3</ecNumber>
    </recommendedName>
    <alternativeName>
        <fullName evidence="7">Urate oxidase</fullName>
    </alternativeName>
</protein>
<dbReference type="EMBL" id="JAWDJX010000029">
    <property type="protein sequence ID" value="KAK3050829.1"/>
    <property type="molecule type" value="Genomic_DNA"/>
</dbReference>
<evidence type="ECO:0000256" key="2">
    <source>
        <dbReference type="ARBA" id="ARBA00004831"/>
    </source>
</evidence>
<dbReference type="PROSITE" id="PS00366">
    <property type="entry name" value="URICASE"/>
    <property type="match status" value="1"/>
</dbReference>
<dbReference type="SUPFAM" id="SSF55620">
    <property type="entry name" value="Tetrahydrobiopterin biosynthesis enzymes-like"/>
    <property type="match status" value="2"/>
</dbReference>
<feature type="binding site" evidence="9">
    <location>
        <position position="230"/>
    </location>
    <ligand>
        <name>urate</name>
        <dbReference type="ChEBI" id="CHEBI:17775"/>
    </ligand>
</feature>
<dbReference type="GO" id="GO:0005777">
    <property type="term" value="C:peroxisome"/>
    <property type="evidence" value="ECO:0007669"/>
    <property type="project" value="UniProtKB-SubCell"/>
</dbReference>
<feature type="binding site" evidence="9">
    <location>
        <position position="161"/>
    </location>
    <ligand>
        <name>5-hydroxyisourate</name>
        <dbReference type="ChEBI" id="CHEBI:18072"/>
    </ligand>
</feature>
<feature type="binding site" evidence="9">
    <location>
        <position position="256"/>
    </location>
    <ligand>
        <name>O2</name>
        <dbReference type="ChEBI" id="CHEBI:15379"/>
    </ligand>
</feature>
<dbReference type="NCBIfam" id="TIGR03383">
    <property type="entry name" value="urate_oxi"/>
    <property type="match status" value="1"/>
</dbReference>
<dbReference type="InterPro" id="IPR019842">
    <property type="entry name" value="Uricase_CS"/>
</dbReference>
<feature type="binding site" evidence="9">
    <location>
        <position position="59"/>
    </location>
    <ligand>
        <name>urate</name>
        <dbReference type="ChEBI" id="CHEBI:17775"/>
    </ligand>
</feature>
<dbReference type="InterPro" id="IPR002042">
    <property type="entry name" value="Uricase"/>
</dbReference>
<dbReference type="EC" id="1.7.3.3" evidence="7 10"/>
<feature type="binding site" evidence="9">
    <location>
        <position position="60"/>
    </location>
    <ligand>
        <name>urate</name>
        <dbReference type="ChEBI" id="CHEBI:17775"/>
    </ligand>
</feature>
<proteinExistence type="inferred from homology"/>
<keyword evidence="4 7" id="KW-0659">Purine metabolism</keyword>
<dbReference type="Proteomes" id="UP001271007">
    <property type="component" value="Unassembled WGS sequence"/>
</dbReference>
<feature type="active site" description="Charge relay system" evidence="8">
    <location>
        <position position="258"/>
    </location>
</feature>
<name>A0AAJ0DBE1_9PEZI</name>
<dbReference type="PANTHER" id="PTHR42874:SF1">
    <property type="entry name" value="URICASE"/>
    <property type="match status" value="1"/>
</dbReference>
<feature type="binding site" evidence="9">
    <location>
        <position position="256"/>
    </location>
    <ligand>
        <name>5-hydroxyisourate</name>
        <dbReference type="ChEBI" id="CHEBI:18072"/>
    </ligand>
</feature>
<comment type="catalytic activity">
    <reaction evidence="7 10">
        <text>urate + O2 + H2O = 5-hydroxyisourate + H2O2</text>
        <dbReference type="Rhea" id="RHEA:21368"/>
        <dbReference type="ChEBI" id="CHEBI:15377"/>
        <dbReference type="ChEBI" id="CHEBI:15379"/>
        <dbReference type="ChEBI" id="CHEBI:16240"/>
        <dbReference type="ChEBI" id="CHEBI:17775"/>
        <dbReference type="ChEBI" id="CHEBI:18072"/>
        <dbReference type="EC" id="1.7.3.3"/>
    </reaction>
</comment>
<feature type="binding site" evidence="9">
    <location>
        <position position="60"/>
    </location>
    <ligand>
        <name>5-hydroxyisourate</name>
        <dbReference type="ChEBI" id="CHEBI:18072"/>
    </ligand>
</feature>
<sequence length="303" mass="34649">MAHATLSHAQYGKDNVRVYKVHRHPDKTQSVTEMTVCTMLEGDIAASWTKADNANIVATDTQKQTVYVMAKQHPVNPPELFGAILAQHYIDTYDWMTKAHVWITVHRWTRLEVDGKPHPHSFLRDGEEKRVVECTAERGTGISIRSGIMGLLVLKSTGSQFWGYHKDEYTRLPETRDRILSTEVEAGWNWRTFKELAEVEKEQTAFDQAWKDARTITLETFAKEDSPSVQNTMYLMSEQILEKVPMVDSVEYKLPNKHYFEIDLSWFKGLKNTGEDAEVYAPQSDPNGLIQCTVTRQGSAPKL</sequence>
<evidence type="ECO:0000256" key="5">
    <source>
        <dbReference type="ARBA" id="ARBA00023002"/>
    </source>
</evidence>
<dbReference type="Gene3D" id="3.10.270.10">
    <property type="entry name" value="Urate Oxidase"/>
    <property type="match status" value="1"/>
</dbReference>
<dbReference type="Pfam" id="PF01014">
    <property type="entry name" value="Uricase"/>
    <property type="match status" value="2"/>
</dbReference>
<gene>
    <name evidence="11" type="ORF">LTR09_007906</name>
</gene>
<evidence type="ECO:0000256" key="1">
    <source>
        <dbReference type="ARBA" id="ARBA00004275"/>
    </source>
</evidence>
<feature type="binding site" evidence="9">
    <location>
        <position position="229"/>
    </location>
    <ligand>
        <name>urate</name>
        <dbReference type="ChEBI" id="CHEBI:17775"/>
    </ligand>
</feature>
<evidence type="ECO:0000256" key="10">
    <source>
        <dbReference type="RuleBase" id="RU004455"/>
    </source>
</evidence>
<comment type="subcellular location">
    <subcellularLocation>
        <location evidence="1 7">Peroxisome</location>
    </subcellularLocation>
</comment>
<comment type="function">
    <text evidence="7 10">Catalyzes the oxidation of uric acid to 5-hydroxyisourate, which is further processed to form (S)-allantoin.</text>
</comment>
<evidence type="ECO:0000313" key="11">
    <source>
        <dbReference type="EMBL" id="KAK3050829.1"/>
    </source>
</evidence>
<evidence type="ECO:0000256" key="6">
    <source>
        <dbReference type="ARBA" id="ARBA00023140"/>
    </source>
</evidence>
<feature type="binding site" evidence="9">
    <location>
        <position position="178"/>
    </location>
    <ligand>
        <name>5-hydroxyisourate</name>
        <dbReference type="ChEBI" id="CHEBI:18072"/>
    </ligand>
</feature>
<reference evidence="11" key="1">
    <citation type="submission" date="2023-04" db="EMBL/GenBank/DDBJ databases">
        <title>Black Yeasts Isolated from many extreme environments.</title>
        <authorList>
            <person name="Coleine C."/>
            <person name="Stajich J.E."/>
            <person name="Selbmann L."/>
        </authorList>
    </citation>
    <scope>NUCLEOTIDE SEQUENCE</scope>
    <source>
        <strain evidence="11">CCFEE 5312</strain>
    </source>
</reference>
<evidence type="ECO:0000256" key="8">
    <source>
        <dbReference type="PIRSR" id="PIRSR000241-1"/>
    </source>
</evidence>
<dbReference type="GO" id="GO:0004846">
    <property type="term" value="F:urate oxidase activity"/>
    <property type="evidence" value="ECO:0007669"/>
    <property type="project" value="UniProtKB-EC"/>
</dbReference>
<comment type="similarity">
    <text evidence="3 7 10">Belongs to the uricase family.</text>
</comment>
<dbReference type="PIRSF" id="PIRSF000241">
    <property type="entry name" value="Urate_oxidase"/>
    <property type="match status" value="1"/>
</dbReference>
<dbReference type="GO" id="GO:0019628">
    <property type="term" value="P:urate catabolic process"/>
    <property type="evidence" value="ECO:0007669"/>
    <property type="project" value="TreeGrafter"/>
</dbReference>
<feature type="active site" description="Charge relay system" evidence="8">
    <location>
        <position position="13"/>
    </location>
</feature>
<evidence type="ECO:0000256" key="4">
    <source>
        <dbReference type="ARBA" id="ARBA00022631"/>
    </source>
</evidence>
<keyword evidence="12" id="KW-1185">Reference proteome</keyword>
<keyword evidence="5 7" id="KW-0560">Oxidoreductase</keyword>
<organism evidence="11 12">
    <name type="scientific">Extremus antarcticus</name>
    <dbReference type="NCBI Taxonomy" id="702011"/>
    <lineage>
        <taxon>Eukaryota</taxon>
        <taxon>Fungi</taxon>
        <taxon>Dikarya</taxon>
        <taxon>Ascomycota</taxon>
        <taxon>Pezizomycotina</taxon>
        <taxon>Dothideomycetes</taxon>
        <taxon>Dothideomycetidae</taxon>
        <taxon>Mycosphaerellales</taxon>
        <taxon>Extremaceae</taxon>
        <taxon>Extremus</taxon>
    </lineage>
</organism>
<feature type="binding site" evidence="9">
    <location>
        <position position="230"/>
    </location>
    <ligand>
        <name>5-hydroxyisourate</name>
        <dbReference type="ChEBI" id="CHEBI:18072"/>
    </ligand>
</feature>
<evidence type="ECO:0000256" key="3">
    <source>
        <dbReference type="ARBA" id="ARBA00009760"/>
    </source>
</evidence>
<dbReference type="FunFam" id="3.10.270.10:FF:000001">
    <property type="entry name" value="Uricase"/>
    <property type="match status" value="1"/>
</dbReference>
<comment type="pathway">
    <text evidence="2 7">Purine metabolism; urate degradation; (S)-allantoin from urate: step 1/3.</text>
</comment>
<dbReference type="PANTHER" id="PTHR42874">
    <property type="entry name" value="URICASE"/>
    <property type="match status" value="1"/>
</dbReference>
<dbReference type="PRINTS" id="PR00093">
    <property type="entry name" value="URICASE"/>
</dbReference>
<evidence type="ECO:0000256" key="9">
    <source>
        <dbReference type="PIRSR" id="PIRSR000241-2"/>
    </source>
</evidence>